<dbReference type="Proteomes" id="UP000032046">
    <property type="component" value="Unassembled WGS sequence"/>
</dbReference>
<keyword evidence="2" id="KW-1185">Reference proteome</keyword>
<dbReference type="AlphaFoldDB" id="A0A0D0HBI4"/>
<gene>
    <name evidence="1" type="ORF">ST44_09660</name>
</gene>
<evidence type="ECO:0000313" key="1">
    <source>
        <dbReference type="EMBL" id="KIP61329.1"/>
    </source>
</evidence>
<accession>A0A0D0HBI4</accession>
<organism evidence="1 2">
    <name type="scientific">Prevotella pectinovora</name>
    <dbReference type="NCBI Taxonomy" id="1602169"/>
    <lineage>
        <taxon>Bacteria</taxon>
        <taxon>Pseudomonadati</taxon>
        <taxon>Bacteroidota</taxon>
        <taxon>Bacteroidia</taxon>
        <taxon>Bacteroidales</taxon>
        <taxon>Prevotellaceae</taxon>
        <taxon>Prevotella</taxon>
    </lineage>
</organism>
<sequence>MSHSKLHNKFMRKQWKGRSLFAAKADLPVRNEHRQDECPKNKPSKFITTRCSFSKVAWLQESTSFGGHKIPKGGHRKVSGIVRAKVREEVRREIDRTMNKPLDREYIL</sequence>
<proteinExistence type="predicted"/>
<dbReference type="STRING" id="1602171.ST44_09660"/>
<reference evidence="1 2" key="1">
    <citation type="submission" date="2015-01" db="EMBL/GenBank/DDBJ databases">
        <title>Comparative genomics of non-oral Prevotella species.</title>
        <authorList>
            <person name="Accetto T."/>
            <person name="Nograsek B."/>
            <person name="Avgustin G."/>
        </authorList>
    </citation>
    <scope>NUCLEOTIDE SEQUENCE [LARGE SCALE GENOMIC DNA]</scope>
    <source>
        <strain evidence="1 2">P5-119</strain>
    </source>
</reference>
<evidence type="ECO:0000313" key="2">
    <source>
        <dbReference type="Proteomes" id="UP000032046"/>
    </source>
</evidence>
<protein>
    <submittedName>
        <fullName evidence="1">Uncharacterized protein</fullName>
    </submittedName>
</protein>
<comment type="caution">
    <text evidence="1">The sequence shown here is derived from an EMBL/GenBank/DDBJ whole genome shotgun (WGS) entry which is preliminary data.</text>
</comment>
<name>A0A0D0HBI4_9BACT</name>
<dbReference type="EMBL" id="JXQK01000067">
    <property type="protein sequence ID" value="KIP61329.1"/>
    <property type="molecule type" value="Genomic_DNA"/>
</dbReference>